<evidence type="ECO:0000256" key="4">
    <source>
        <dbReference type="PIRSR" id="PIRSR001434-2"/>
    </source>
</evidence>
<dbReference type="Pfam" id="PF01053">
    <property type="entry name" value="Cys_Met_Meta_PP"/>
    <property type="match status" value="1"/>
</dbReference>
<dbReference type="Gene3D" id="3.90.1150.10">
    <property type="entry name" value="Aspartate Aminotransferase, domain 1"/>
    <property type="match status" value="1"/>
</dbReference>
<dbReference type="GO" id="GO:0019343">
    <property type="term" value="P:cysteine biosynthetic process via cystathionine"/>
    <property type="evidence" value="ECO:0007669"/>
    <property type="project" value="TreeGrafter"/>
</dbReference>
<dbReference type="EC" id="4.4.1.8" evidence="6"/>
<evidence type="ECO:0000313" key="7">
    <source>
        <dbReference type="Proteomes" id="UP000076079"/>
    </source>
</evidence>
<dbReference type="FunFam" id="3.90.1150.10:FF:000008">
    <property type="entry name" value="Cystathionine gamma-synthase"/>
    <property type="match status" value="1"/>
</dbReference>
<dbReference type="PATRIC" id="fig|1813736.3.peg.4293"/>
<dbReference type="PANTHER" id="PTHR11808:SF15">
    <property type="entry name" value="CYSTATHIONINE GAMMA-LYASE"/>
    <property type="match status" value="1"/>
</dbReference>
<feature type="modified residue" description="N6-(pyridoxal phosphate)lysine" evidence="4">
    <location>
        <position position="202"/>
    </location>
</feature>
<dbReference type="GO" id="GO:0003962">
    <property type="term" value="F:cystathionine gamma-synthase activity"/>
    <property type="evidence" value="ECO:0007669"/>
    <property type="project" value="TreeGrafter"/>
</dbReference>
<keyword evidence="7" id="KW-1185">Reference proteome</keyword>
<dbReference type="Gene3D" id="3.40.640.10">
    <property type="entry name" value="Type I PLP-dependent aspartate aminotransferase-like (Major domain)"/>
    <property type="match status" value="1"/>
</dbReference>
<protein>
    <submittedName>
        <fullName evidence="6">Cystathionine beta-lyase</fullName>
        <ecNumber evidence="6">4.4.1.8</ecNumber>
    </submittedName>
</protein>
<evidence type="ECO:0000256" key="5">
    <source>
        <dbReference type="RuleBase" id="RU362118"/>
    </source>
</evidence>
<dbReference type="EMBL" id="CP015136">
    <property type="protein sequence ID" value="AMY10820.1"/>
    <property type="molecule type" value="Genomic_DNA"/>
</dbReference>
<reference evidence="6 7" key="1">
    <citation type="journal article" date="2016" name="Genome Announc.">
        <title>First Complete Genome Sequence of a Subdivision 6 Acidobacterium Strain.</title>
        <authorList>
            <person name="Huang S."/>
            <person name="Vieira S."/>
            <person name="Bunk B."/>
            <person name="Riedel T."/>
            <person name="Sproer C."/>
            <person name="Overmann J."/>
        </authorList>
    </citation>
    <scope>NUCLEOTIDE SEQUENCE [LARGE SCALE GENOMIC DNA]</scope>
    <source>
        <strain evidence="7">DSM 100886 HEG_-6_39</strain>
    </source>
</reference>
<comment type="cofactor">
    <cofactor evidence="1 5">
        <name>pyridoxal 5'-phosphate</name>
        <dbReference type="ChEBI" id="CHEBI:597326"/>
    </cofactor>
</comment>
<evidence type="ECO:0000313" key="6">
    <source>
        <dbReference type="EMBL" id="AMY10820.1"/>
    </source>
</evidence>
<name>A0A143PRU4_LUTPR</name>
<dbReference type="CDD" id="cd00614">
    <property type="entry name" value="CGS_like"/>
    <property type="match status" value="1"/>
</dbReference>
<dbReference type="GO" id="GO:0004123">
    <property type="term" value="F:cystathionine gamma-lyase activity"/>
    <property type="evidence" value="ECO:0007669"/>
    <property type="project" value="TreeGrafter"/>
</dbReference>
<dbReference type="GO" id="GO:0019346">
    <property type="term" value="P:transsulfuration"/>
    <property type="evidence" value="ECO:0007669"/>
    <property type="project" value="InterPro"/>
</dbReference>
<dbReference type="SUPFAM" id="SSF53383">
    <property type="entry name" value="PLP-dependent transferases"/>
    <property type="match status" value="1"/>
</dbReference>
<dbReference type="STRING" id="1855912.LuPra_04062"/>
<dbReference type="Proteomes" id="UP000076079">
    <property type="component" value="Chromosome"/>
</dbReference>
<dbReference type="AlphaFoldDB" id="A0A143PRU4"/>
<keyword evidence="6" id="KW-0456">Lyase</keyword>
<dbReference type="PIRSF" id="PIRSF001434">
    <property type="entry name" value="CGS"/>
    <property type="match status" value="1"/>
</dbReference>
<dbReference type="PROSITE" id="PS00868">
    <property type="entry name" value="CYS_MET_METAB_PP"/>
    <property type="match status" value="1"/>
</dbReference>
<dbReference type="GO" id="GO:0030170">
    <property type="term" value="F:pyridoxal phosphate binding"/>
    <property type="evidence" value="ECO:0007669"/>
    <property type="project" value="InterPro"/>
</dbReference>
<dbReference type="InterPro" id="IPR054542">
    <property type="entry name" value="Cys_met_metab_PP"/>
</dbReference>
<comment type="similarity">
    <text evidence="2 5">Belongs to the trans-sulfuration enzymes family.</text>
</comment>
<dbReference type="RefSeq" id="WP_201792161.1">
    <property type="nucleotide sequence ID" value="NZ_CP015136.1"/>
</dbReference>
<accession>A0A143PRU4</accession>
<sequence length="386" mass="41428">MNVDPTARFSTLCIHAGQEPDEATGAIITPLYQTSTYVQEGLGRHKGHEYARTSNPTRSAVEANIAALEGGTTGFGWASGMAAINAVLTLLEPGDHVVVTDNTYGGTYRLFERVLRKGGLDFTYVDTSDVEATVAAFTDRTRMLFLETPTNPVLRLADIAALSAAAHARGDITVVVDNTFASPAVQQPILLGADIVLHSTTKYLNGHSDSVGGMVVVTHAAHAEWLKFYQNAAGAILSAFDSWLILRGTKTLAVRMEAHNRNGQAIAEYLAQHPKIDRVHYPGLPAHPQHALAQQQMRGYTGMVSFDVGTLERARGVLERVRLFALAESLGGVESLISHPASMTHASVPAERRAALGVTDSLIRVSVGIEDVDDLRADLEQALSVL</sequence>
<evidence type="ECO:0000256" key="3">
    <source>
        <dbReference type="ARBA" id="ARBA00022898"/>
    </source>
</evidence>
<gene>
    <name evidence="6" type="primary">metC</name>
    <name evidence="6" type="ORF">LuPra_04062</name>
</gene>
<dbReference type="FunFam" id="3.40.640.10:FF:000009">
    <property type="entry name" value="Cystathionine gamma-synthase homolog"/>
    <property type="match status" value="1"/>
</dbReference>
<dbReference type="PANTHER" id="PTHR11808">
    <property type="entry name" value="TRANS-SULFURATION ENZYME FAMILY MEMBER"/>
    <property type="match status" value="1"/>
</dbReference>
<dbReference type="InterPro" id="IPR000277">
    <property type="entry name" value="Cys/Met-Metab_PyrdxlP-dep_enz"/>
</dbReference>
<evidence type="ECO:0000256" key="2">
    <source>
        <dbReference type="ARBA" id="ARBA00009077"/>
    </source>
</evidence>
<dbReference type="InterPro" id="IPR015421">
    <property type="entry name" value="PyrdxlP-dep_Trfase_major"/>
</dbReference>
<reference evidence="7" key="2">
    <citation type="submission" date="2016-04" db="EMBL/GenBank/DDBJ databases">
        <title>First Complete Genome Sequence of a Subdivision 6 Acidobacterium.</title>
        <authorList>
            <person name="Huang S."/>
            <person name="Vieira S."/>
            <person name="Bunk B."/>
            <person name="Riedel T."/>
            <person name="Sproeer C."/>
            <person name="Overmann J."/>
        </authorList>
    </citation>
    <scope>NUCLEOTIDE SEQUENCE [LARGE SCALE GENOMIC DNA]</scope>
    <source>
        <strain evidence="7">DSM 100886 HEG_-6_39</strain>
    </source>
</reference>
<proteinExistence type="inferred from homology"/>
<dbReference type="GO" id="GO:0005737">
    <property type="term" value="C:cytoplasm"/>
    <property type="evidence" value="ECO:0007669"/>
    <property type="project" value="TreeGrafter"/>
</dbReference>
<organism evidence="6 7">
    <name type="scientific">Luteitalea pratensis</name>
    <dbReference type="NCBI Taxonomy" id="1855912"/>
    <lineage>
        <taxon>Bacteria</taxon>
        <taxon>Pseudomonadati</taxon>
        <taxon>Acidobacteriota</taxon>
        <taxon>Vicinamibacteria</taxon>
        <taxon>Vicinamibacterales</taxon>
        <taxon>Vicinamibacteraceae</taxon>
        <taxon>Luteitalea</taxon>
    </lineage>
</organism>
<dbReference type="KEGG" id="abac:LuPra_04062"/>
<keyword evidence="3 4" id="KW-0663">Pyridoxal phosphate</keyword>
<dbReference type="InterPro" id="IPR015422">
    <property type="entry name" value="PyrdxlP-dep_Trfase_small"/>
</dbReference>
<evidence type="ECO:0000256" key="1">
    <source>
        <dbReference type="ARBA" id="ARBA00001933"/>
    </source>
</evidence>
<dbReference type="InterPro" id="IPR015424">
    <property type="entry name" value="PyrdxlP-dep_Trfase"/>
</dbReference>